<dbReference type="AlphaFoldDB" id="A0ABD0U3R7"/>
<sequence length="184" mass="20702">MTENNVTPRPSVFSRLSVAPAANPLVKQKAFKPRPKQITVDSTIRNVNKSDVYCRKPNIRAFNINTKLPPLAKRKAPEPKLKSVIIDTTNMKRNEAEAPNKTIFIPGRHDAEASTSGVKLSRKARRKANARLRASCWTNILNASQEPLPQPEANIPICNGFEPLRWVKHNNARGELKKSFWETS</sequence>
<name>A0ABD0U3R7_DENTH</name>
<keyword evidence="2" id="KW-1185">Reference proteome</keyword>
<dbReference type="EMBL" id="JANQDX010000018">
    <property type="protein sequence ID" value="KAL0906773.1"/>
    <property type="molecule type" value="Genomic_DNA"/>
</dbReference>
<gene>
    <name evidence="1" type="ORF">M5K25_025294</name>
</gene>
<dbReference type="Proteomes" id="UP001552299">
    <property type="component" value="Unassembled WGS sequence"/>
</dbReference>
<comment type="caution">
    <text evidence="1">The sequence shown here is derived from an EMBL/GenBank/DDBJ whole genome shotgun (WGS) entry which is preliminary data.</text>
</comment>
<accession>A0ABD0U3R7</accession>
<reference evidence="1 2" key="1">
    <citation type="journal article" date="2024" name="Plant Biotechnol. J.">
        <title>Dendrobium thyrsiflorum genome and its molecular insights into genes involved in important horticultural traits.</title>
        <authorList>
            <person name="Chen B."/>
            <person name="Wang J.Y."/>
            <person name="Zheng P.J."/>
            <person name="Li K.L."/>
            <person name="Liang Y.M."/>
            <person name="Chen X.F."/>
            <person name="Zhang C."/>
            <person name="Zhao X."/>
            <person name="He X."/>
            <person name="Zhang G.Q."/>
            <person name="Liu Z.J."/>
            <person name="Xu Q."/>
        </authorList>
    </citation>
    <scope>NUCLEOTIDE SEQUENCE [LARGE SCALE GENOMIC DNA]</scope>
    <source>
        <strain evidence="1">GZMU011</strain>
    </source>
</reference>
<evidence type="ECO:0000313" key="2">
    <source>
        <dbReference type="Proteomes" id="UP001552299"/>
    </source>
</evidence>
<protein>
    <submittedName>
        <fullName evidence="1">Uncharacterized protein</fullName>
    </submittedName>
</protein>
<proteinExistence type="predicted"/>
<evidence type="ECO:0000313" key="1">
    <source>
        <dbReference type="EMBL" id="KAL0906773.1"/>
    </source>
</evidence>
<organism evidence="1 2">
    <name type="scientific">Dendrobium thyrsiflorum</name>
    <name type="common">Pinecone-like raceme dendrobium</name>
    <name type="synonym">Orchid</name>
    <dbReference type="NCBI Taxonomy" id="117978"/>
    <lineage>
        <taxon>Eukaryota</taxon>
        <taxon>Viridiplantae</taxon>
        <taxon>Streptophyta</taxon>
        <taxon>Embryophyta</taxon>
        <taxon>Tracheophyta</taxon>
        <taxon>Spermatophyta</taxon>
        <taxon>Magnoliopsida</taxon>
        <taxon>Liliopsida</taxon>
        <taxon>Asparagales</taxon>
        <taxon>Orchidaceae</taxon>
        <taxon>Epidendroideae</taxon>
        <taxon>Malaxideae</taxon>
        <taxon>Dendrobiinae</taxon>
        <taxon>Dendrobium</taxon>
    </lineage>
</organism>